<proteinExistence type="predicted"/>
<dbReference type="Proteomes" id="UP000435138">
    <property type="component" value="Unassembled WGS sequence"/>
</dbReference>
<comment type="caution">
    <text evidence="1">The sequence shown here is derived from an EMBL/GenBank/DDBJ whole genome shotgun (WGS) entry which is preliminary data.</text>
</comment>
<sequence length="236" mass="26656">MRYAIYFTPAKDDPLTQAASIWLGRDAYEGRDLAVPIDTGLAEDEWRTMTADPRRYAFHATLKAPFTLAEGKDEASLIATVDAFAEKTDAFDIRELIVAGLGPFFALVPGAPDPTLQNFAGSIVEHFEPFRAPLSDADIVRRKPEKLSEPQRNYLHRYGYPYVMEEFRFHMTLTGPVPEERREAMHALLTERFATFAGKPRRVDALTVFVEPQRGAPFSVLHRAPLKDDLGRRVFA</sequence>
<accession>A0A6A8A521</accession>
<dbReference type="InterPro" id="IPR009389">
    <property type="entry name" value="DUF1045"/>
</dbReference>
<evidence type="ECO:0000313" key="1">
    <source>
        <dbReference type="EMBL" id="MQY44917.1"/>
    </source>
</evidence>
<dbReference type="NCBIfam" id="TIGR03223">
    <property type="entry name" value="Phn_opern_protn"/>
    <property type="match status" value="1"/>
</dbReference>
<dbReference type="EMBL" id="WIXI01000022">
    <property type="protein sequence ID" value="MQY44917.1"/>
    <property type="molecule type" value="Genomic_DNA"/>
</dbReference>
<organism evidence="1 2">
    <name type="scientific">Endobacterium cereale</name>
    <dbReference type="NCBI Taxonomy" id="2663029"/>
    <lineage>
        <taxon>Bacteria</taxon>
        <taxon>Pseudomonadati</taxon>
        <taxon>Pseudomonadota</taxon>
        <taxon>Alphaproteobacteria</taxon>
        <taxon>Hyphomicrobiales</taxon>
        <taxon>Rhizobiaceae</taxon>
        <taxon>Endobacterium</taxon>
    </lineage>
</organism>
<gene>
    <name evidence="1" type="ORF">GAO09_02360</name>
</gene>
<dbReference type="Gene3D" id="3.90.1140.10">
    <property type="entry name" value="Cyclic phosphodiesterase"/>
    <property type="match status" value="1"/>
</dbReference>
<keyword evidence="2" id="KW-1185">Reference proteome</keyword>
<dbReference type="Pfam" id="PF06299">
    <property type="entry name" value="DUF1045"/>
    <property type="match status" value="1"/>
</dbReference>
<name>A0A6A8A521_9HYPH</name>
<evidence type="ECO:0000313" key="2">
    <source>
        <dbReference type="Proteomes" id="UP000435138"/>
    </source>
</evidence>
<reference evidence="1 2" key="1">
    <citation type="submission" date="2019-11" db="EMBL/GenBank/DDBJ databases">
        <title>Genome analysis of Rhizobacterium cereale a novel genus and species isolated from maize roots in North Spain.</title>
        <authorList>
            <person name="Menendez E."/>
            <person name="Flores-Felix J.D."/>
            <person name="Ramirez-Bahena M.-H."/>
            <person name="Igual J.M."/>
            <person name="Garcia-Fraile P."/>
            <person name="Peix A."/>
            <person name="Velazquez E."/>
        </authorList>
    </citation>
    <scope>NUCLEOTIDE SEQUENCE [LARGE SCALE GENOMIC DNA]</scope>
    <source>
        <strain evidence="1 2">RZME27</strain>
    </source>
</reference>
<dbReference type="PIRSF" id="PIRSF033328">
    <property type="entry name" value="Phest_Mll4975"/>
    <property type="match status" value="1"/>
</dbReference>
<dbReference type="AlphaFoldDB" id="A0A6A8A521"/>
<dbReference type="RefSeq" id="WP_153352437.1">
    <property type="nucleotide sequence ID" value="NZ_JAYKOO010000003.1"/>
</dbReference>
<protein>
    <submittedName>
        <fullName evidence="1">DUF1045 domain-containing protein</fullName>
    </submittedName>
</protein>